<comment type="caution">
    <text evidence="2">The sequence shown here is derived from an EMBL/GenBank/DDBJ whole genome shotgun (WGS) entry which is preliminary data.</text>
</comment>
<dbReference type="SUPFAM" id="SSF53187">
    <property type="entry name" value="Zn-dependent exopeptidases"/>
    <property type="match status" value="1"/>
</dbReference>
<dbReference type="InterPro" id="IPR007484">
    <property type="entry name" value="Peptidase_M28"/>
</dbReference>
<gene>
    <name evidence="2" type="ORF">I5M07_11950</name>
</gene>
<dbReference type="InterPro" id="IPR045175">
    <property type="entry name" value="M28_fam"/>
</dbReference>
<organism evidence="2 3">
    <name type="scientific">Flavobacterium agrisoli</name>
    <dbReference type="NCBI Taxonomy" id="2793066"/>
    <lineage>
        <taxon>Bacteria</taxon>
        <taxon>Pseudomonadati</taxon>
        <taxon>Bacteroidota</taxon>
        <taxon>Flavobacteriia</taxon>
        <taxon>Flavobacteriales</taxon>
        <taxon>Flavobacteriaceae</taxon>
        <taxon>Flavobacterium</taxon>
    </lineage>
</organism>
<evidence type="ECO:0000259" key="1">
    <source>
        <dbReference type="Pfam" id="PF04389"/>
    </source>
</evidence>
<dbReference type="RefSeq" id="WP_200106678.1">
    <property type="nucleotide sequence ID" value="NZ_JAEHFV010000005.1"/>
</dbReference>
<dbReference type="Pfam" id="PF04389">
    <property type="entry name" value="Peptidase_M28"/>
    <property type="match status" value="1"/>
</dbReference>
<dbReference type="PROSITE" id="PS51257">
    <property type="entry name" value="PROKAR_LIPOPROTEIN"/>
    <property type="match status" value="1"/>
</dbReference>
<protein>
    <submittedName>
        <fullName evidence="2">M20/M25/M40 family metallo-hydrolase</fullName>
    </submittedName>
</protein>
<proteinExistence type="predicted"/>
<dbReference type="PANTHER" id="PTHR12147">
    <property type="entry name" value="METALLOPEPTIDASE M28 FAMILY MEMBER"/>
    <property type="match status" value="1"/>
</dbReference>
<evidence type="ECO:0000313" key="2">
    <source>
        <dbReference type="EMBL" id="MBK0370543.1"/>
    </source>
</evidence>
<feature type="domain" description="Peptidase M28" evidence="1">
    <location>
        <begin position="105"/>
        <end position="306"/>
    </location>
</feature>
<accession>A0A934PQ34</accession>
<dbReference type="AlphaFoldDB" id="A0A934PQ34"/>
<keyword evidence="3" id="KW-1185">Reference proteome</keyword>
<dbReference type="Gene3D" id="3.40.630.10">
    <property type="entry name" value="Zn peptidases"/>
    <property type="match status" value="1"/>
</dbReference>
<dbReference type="GO" id="GO:0008235">
    <property type="term" value="F:metalloexopeptidase activity"/>
    <property type="evidence" value="ECO:0007669"/>
    <property type="project" value="InterPro"/>
</dbReference>
<evidence type="ECO:0000313" key="3">
    <source>
        <dbReference type="Proteomes" id="UP000609172"/>
    </source>
</evidence>
<dbReference type="PANTHER" id="PTHR12147:SF26">
    <property type="entry name" value="PEPTIDASE M28 DOMAIN-CONTAINING PROTEIN"/>
    <property type="match status" value="1"/>
</dbReference>
<name>A0A934PQ34_9FLAO</name>
<reference evidence="2" key="1">
    <citation type="submission" date="2020-12" db="EMBL/GenBank/DDBJ databases">
        <title>Bacterial novel species Flavobacterium sp. SE-1-e isolated from soil.</title>
        <authorList>
            <person name="Jung H.-Y."/>
        </authorList>
    </citation>
    <scope>NUCLEOTIDE SEQUENCE</scope>
    <source>
        <strain evidence="2">SE-1-e</strain>
    </source>
</reference>
<dbReference type="GO" id="GO:0006508">
    <property type="term" value="P:proteolysis"/>
    <property type="evidence" value="ECO:0007669"/>
    <property type="project" value="InterPro"/>
</dbReference>
<sequence>MKYIYFFLPFLLVSCKTVTNTSKTTSEDKTEIAKPITISYKVNSEEVTSFLKELSSDEMEGRETGEAGMVKAADFLIDFLKANQIKPYFKTYQDTLSTFKMPAYNVVGFIEGTDPVLKKEFIILSAHYDHIGINKNTPNEDKINNGANDDASGVTAVAQMVKYFSQTKSNKRSVLVVFFAGEEKGLLGSKHLSEKLHQQNFNLYTQLNVEMIGIPMKRDFLAYLTGFELSNMAKKINEYSGKNTVGFLPKAGEFQLFKRSDNFPFFKEFNVPCQSISTFDFENFDYYHHVKDEFQLMDTTHMTNLIQEFLSVITLMTNSAKKEIKMNAK</sequence>
<dbReference type="EMBL" id="JAEHFV010000005">
    <property type="protein sequence ID" value="MBK0370543.1"/>
    <property type="molecule type" value="Genomic_DNA"/>
</dbReference>
<dbReference type="Proteomes" id="UP000609172">
    <property type="component" value="Unassembled WGS sequence"/>
</dbReference>